<reference evidence="1" key="1">
    <citation type="journal article" date="2021" name="Proc. Natl. Acad. Sci. U.S.A.">
        <title>A Catalog of Tens of Thousands of Viruses from Human Metagenomes Reveals Hidden Associations with Chronic Diseases.</title>
        <authorList>
            <person name="Tisza M.J."/>
            <person name="Buck C.B."/>
        </authorList>
    </citation>
    <scope>NUCLEOTIDE SEQUENCE</scope>
    <source>
        <strain evidence="1">Ct8Ri8</strain>
    </source>
</reference>
<protein>
    <submittedName>
        <fullName evidence="1">Uncharacterized protein</fullName>
    </submittedName>
</protein>
<proteinExistence type="predicted"/>
<name>A0A8S5MT42_9CAUD</name>
<organism evidence="1">
    <name type="scientific">Siphoviridae sp. ct8Ri8</name>
    <dbReference type="NCBI Taxonomy" id="2826170"/>
    <lineage>
        <taxon>Viruses</taxon>
        <taxon>Duplodnaviria</taxon>
        <taxon>Heunggongvirae</taxon>
        <taxon>Uroviricota</taxon>
        <taxon>Caudoviricetes</taxon>
    </lineage>
</organism>
<evidence type="ECO:0000313" key="1">
    <source>
        <dbReference type="EMBL" id="DAD85354.1"/>
    </source>
</evidence>
<dbReference type="EMBL" id="BK014980">
    <property type="protein sequence ID" value="DAD85354.1"/>
    <property type="molecule type" value="Genomic_DNA"/>
</dbReference>
<sequence>MISIQGKYCFTQKNKVILEGNNLITLLGESFFMNRWINNEFEPVTSIVLGKGTGRPRKTDTKLGKLSVTKECTTAVDLVNKRLRLTANFNASEVLNTSEIGVSNGNILISHDIYEKISESVLQNDTISNIHLTYDFNLVTGGIRGNWMPTKANPQIFYIYEPTAVVGVVEANSGNGYAKKDSVEELTGNPGTYYYSANSKNLYIHPTNNETPGDNEIIVQTK</sequence>
<accession>A0A8S5MT42</accession>